<proteinExistence type="predicted"/>
<dbReference type="Pfam" id="PF02326">
    <property type="entry name" value="YMF19"/>
    <property type="match status" value="1"/>
</dbReference>
<protein>
    <submittedName>
        <fullName evidence="9">ATP synthase F0 subunit 8</fullName>
    </submittedName>
</protein>
<keyword evidence="5 7" id="KW-0472">Membrane</keyword>
<organism evidence="9">
    <name type="scientific">Cyanophora sudae</name>
    <dbReference type="NCBI Taxonomy" id="1522369"/>
    <lineage>
        <taxon>Eukaryota</taxon>
        <taxon>Glaucocystophyceae</taxon>
        <taxon>Cyanophorales</taxon>
        <taxon>Cyanophoraceae</taxon>
        <taxon>Cyanophora</taxon>
    </lineage>
</organism>
<dbReference type="InterPro" id="IPR003319">
    <property type="entry name" value="YMF19-like_N"/>
</dbReference>
<dbReference type="RefSeq" id="YP_010041750.1">
    <property type="nucleotide sequence ID" value="NC_054208.1"/>
</dbReference>
<evidence type="ECO:0000313" key="9">
    <source>
        <dbReference type="EMBL" id="QPB15079.1"/>
    </source>
</evidence>
<reference evidence="9" key="2">
    <citation type="submission" date="2020-08" db="EMBL/GenBank/DDBJ databases">
        <authorList>
            <person name="Russell S.R."/>
            <person name="Jackson C."/>
            <person name="Reyes-Prieto A."/>
        </authorList>
    </citation>
    <scope>NUCLEOTIDE SEQUENCE</scope>
    <source>
        <strain evidence="9">NIES-764</strain>
    </source>
</reference>
<evidence type="ECO:0000256" key="5">
    <source>
        <dbReference type="ARBA" id="ARBA00023136"/>
    </source>
</evidence>
<dbReference type="GO" id="GO:0006754">
    <property type="term" value="P:ATP biosynthetic process"/>
    <property type="evidence" value="ECO:0007669"/>
    <property type="project" value="UniProtKB-KW"/>
</dbReference>
<evidence type="ECO:0000256" key="3">
    <source>
        <dbReference type="ARBA" id="ARBA00022989"/>
    </source>
</evidence>
<keyword evidence="6" id="KW-0066">ATP synthesis</keyword>
<geneLocation type="mitochondrion" evidence="9"/>
<dbReference type="GO" id="GO:0031966">
    <property type="term" value="C:mitochondrial membrane"/>
    <property type="evidence" value="ECO:0007669"/>
    <property type="project" value="UniProtKB-SubCell"/>
</dbReference>
<feature type="transmembrane region" description="Helical" evidence="7">
    <location>
        <begin position="15"/>
        <end position="37"/>
    </location>
</feature>
<reference evidence="9" key="1">
    <citation type="journal article" date="2020" name="J. Eukaryot. Microbiol.">
        <title>High Sequence Divergence but Limited Architectural Rearrangements in Organelle Genomes of Cyanophora (Glaucophyta) Species.</title>
        <authorList>
            <person name="Russell S."/>
            <person name="Jackson C."/>
            <person name="Reyes-Prieto A."/>
        </authorList>
    </citation>
    <scope>NUCLEOTIDE SEQUENCE</scope>
    <source>
        <strain evidence="9">NIES-764</strain>
    </source>
</reference>
<name>A0A873WVE7_9EUKA</name>
<sequence>MPQLDFTNYLSQSTWFFICFVTFYLVNIYYVIPLFSLSKKIRKINLFILSVETSKGGSYIFDYKNNNIKNAINSLSLIKNTTSYFLLTPYNK</sequence>
<evidence type="ECO:0000256" key="2">
    <source>
        <dbReference type="ARBA" id="ARBA00022692"/>
    </source>
</evidence>
<keyword evidence="3 7" id="KW-1133">Transmembrane helix</keyword>
<keyword evidence="2 7" id="KW-0812">Transmembrane</keyword>
<evidence type="ECO:0000256" key="1">
    <source>
        <dbReference type="ARBA" id="ARBA00004325"/>
    </source>
</evidence>
<gene>
    <name evidence="9" type="primary">atp8</name>
</gene>
<feature type="domain" description="ATP synthase YMF19-like N-terminal" evidence="8">
    <location>
        <begin position="2"/>
        <end position="75"/>
    </location>
</feature>
<dbReference type="GeneID" id="63648357"/>
<comment type="subcellular location">
    <subcellularLocation>
        <location evidence="1">Mitochondrion membrane</location>
    </subcellularLocation>
</comment>
<dbReference type="EMBL" id="MT919637">
    <property type="protein sequence ID" value="QPB15079.1"/>
    <property type="molecule type" value="Genomic_DNA"/>
</dbReference>
<dbReference type="AlphaFoldDB" id="A0A873WVE7"/>
<evidence type="ECO:0000256" key="7">
    <source>
        <dbReference type="SAM" id="Phobius"/>
    </source>
</evidence>
<evidence type="ECO:0000256" key="4">
    <source>
        <dbReference type="ARBA" id="ARBA00023128"/>
    </source>
</evidence>
<accession>A0A873WVE7</accession>
<keyword evidence="4 9" id="KW-0496">Mitochondrion</keyword>
<evidence type="ECO:0000259" key="8">
    <source>
        <dbReference type="Pfam" id="PF02326"/>
    </source>
</evidence>
<evidence type="ECO:0000256" key="6">
    <source>
        <dbReference type="ARBA" id="ARBA00023310"/>
    </source>
</evidence>